<protein>
    <recommendedName>
        <fullName evidence="4">DUF5331 domain-containing protein</fullName>
    </recommendedName>
</protein>
<dbReference type="OrthoDB" id="512100at2"/>
<evidence type="ECO:0000313" key="3">
    <source>
        <dbReference type="Proteomes" id="UP000053372"/>
    </source>
</evidence>
<dbReference type="EMBL" id="LMTZ01000155">
    <property type="protein sequence ID" value="KST62465.1"/>
    <property type="molecule type" value="Genomic_DNA"/>
</dbReference>
<proteinExistence type="predicted"/>
<comment type="caution">
    <text evidence="2">The sequence shown here is derived from an EMBL/GenBank/DDBJ whole genome shotgun (WGS) entry which is preliminary data.</text>
</comment>
<feature type="compositionally biased region" description="Acidic residues" evidence="1">
    <location>
        <begin position="208"/>
        <end position="218"/>
    </location>
</feature>
<dbReference type="Proteomes" id="UP000053372">
    <property type="component" value="Unassembled WGS sequence"/>
</dbReference>
<keyword evidence="3" id="KW-1185">Reference proteome</keyword>
<dbReference type="Pfam" id="PF17265">
    <property type="entry name" value="DUF5331"/>
    <property type="match status" value="1"/>
</dbReference>
<organism evidence="2 3">
    <name type="scientific">Mastigocoleus testarum BC008</name>
    <dbReference type="NCBI Taxonomy" id="371196"/>
    <lineage>
        <taxon>Bacteria</taxon>
        <taxon>Bacillati</taxon>
        <taxon>Cyanobacteriota</taxon>
        <taxon>Cyanophyceae</taxon>
        <taxon>Nostocales</taxon>
        <taxon>Hapalosiphonaceae</taxon>
        <taxon>Mastigocoleus</taxon>
    </lineage>
</organism>
<sequence length="266" mass="29655">MAFFYSFTDSLRQKWLNFYQTNRDWITLHMQVESVYTPDGGKRPPSYLILGVANALEPKLAQLMLPFSKLNADADTLIEVLDLHFDPEMALGNRIIPPVETDEVDGDGSAIATQDEMGEEPVDEFDREIMVAKEFLVKGHSTEMSGDVVSHPEGVMGEHEPVGEADGYEDTQDRHRSQAFNNGQSGDEFGDISFDADTQILGNHNEENLENLDTDDDSHEFSNVLMDVWGEESSVPDSAQNEEQSGENEPGNAFDDTEIANLFPDT</sequence>
<evidence type="ECO:0008006" key="4">
    <source>
        <dbReference type="Google" id="ProtNLM"/>
    </source>
</evidence>
<gene>
    <name evidence="2" type="ORF">BC008_09865</name>
</gene>
<dbReference type="RefSeq" id="WP_027846868.1">
    <property type="nucleotide sequence ID" value="NZ_LMTZ01000155.1"/>
</dbReference>
<accession>A0A0V7ZDB4</accession>
<feature type="region of interest" description="Disordered" evidence="1">
    <location>
        <begin position="208"/>
        <end position="266"/>
    </location>
</feature>
<evidence type="ECO:0000313" key="2">
    <source>
        <dbReference type="EMBL" id="KST62465.1"/>
    </source>
</evidence>
<dbReference type="InterPro" id="IPR020346">
    <property type="entry name" value="Uncharacterised_15.3kDa"/>
</dbReference>
<name>A0A0V7ZDB4_9CYAN</name>
<reference evidence="2 3" key="1">
    <citation type="journal article" date="2015" name="Genome Announc.">
        <title>Draft Genome of the Euendolithic (true boring) Cyanobacterium Mastigocoleus testarum strain BC008.</title>
        <authorList>
            <person name="Guida B.S."/>
            <person name="Garcia-Pichel F."/>
        </authorList>
    </citation>
    <scope>NUCLEOTIDE SEQUENCE [LARGE SCALE GENOMIC DNA]</scope>
    <source>
        <strain evidence="2 3">BC008</strain>
    </source>
</reference>
<evidence type="ECO:0000256" key="1">
    <source>
        <dbReference type="SAM" id="MobiDB-lite"/>
    </source>
</evidence>
<dbReference type="AlphaFoldDB" id="A0A0V7ZDB4"/>
<feature type="region of interest" description="Disordered" evidence="1">
    <location>
        <begin position="161"/>
        <end position="192"/>
    </location>
</feature>